<comment type="pathway">
    <text evidence="7">Carbohydrate biosynthesis; dTDP-L-rhamnose biosynthesis.</text>
</comment>
<proteinExistence type="inferred from homology"/>
<dbReference type="InterPro" id="IPR000888">
    <property type="entry name" value="RmlC-like"/>
</dbReference>
<dbReference type="UniPathway" id="UPA00124"/>
<evidence type="ECO:0000256" key="7">
    <source>
        <dbReference type="RuleBase" id="RU364069"/>
    </source>
</evidence>
<dbReference type="GO" id="GO:0008830">
    <property type="term" value="F:dTDP-4-dehydrorhamnose 3,5-epimerase activity"/>
    <property type="evidence" value="ECO:0007669"/>
    <property type="project" value="UniProtKB-UniRule"/>
</dbReference>
<evidence type="ECO:0000313" key="9">
    <source>
        <dbReference type="Proteomes" id="UP000002531"/>
    </source>
</evidence>
<protein>
    <recommendedName>
        <fullName evidence="4 7">dTDP-4-dehydrorhamnose 3,5-epimerase</fullName>
        <ecNumber evidence="3 7">5.1.3.13</ecNumber>
    </recommendedName>
    <alternativeName>
        <fullName evidence="7">Thymidine diphospho-4-keto-rhamnose 3,5-epimerase</fullName>
    </alternativeName>
</protein>
<dbReference type="EC" id="5.1.3.13" evidence="3 7"/>
<dbReference type="InterPro" id="IPR014710">
    <property type="entry name" value="RmlC-like_jellyroll"/>
</dbReference>
<evidence type="ECO:0000256" key="5">
    <source>
        <dbReference type="PIRSR" id="PIRSR600888-1"/>
    </source>
</evidence>
<keyword evidence="9" id="KW-1185">Reference proteome</keyword>
<feature type="site" description="Participates in a stacking interaction with the thymidine ring of dTDP-4-oxo-6-deoxyglucose" evidence="6">
    <location>
        <position position="150"/>
    </location>
</feature>
<evidence type="ECO:0000256" key="3">
    <source>
        <dbReference type="ARBA" id="ARBA00012098"/>
    </source>
</evidence>
<organism evidence="8 9">
    <name type="scientific">Nitrobacter winogradskyi (strain ATCC 25391 / DSM 10237 / CIP 104748 / NCIMB 11846 / Nb-255)</name>
    <dbReference type="NCBI Taxonomy" id="323098"/>
    <lineage>
        <taxon>Bacteria</taxon>
        <taxon>Pseudomonadati</taxon>
        <taxon>Pseudomonadota</taxon>
        <taxon>Alphaproteobacteria</taxon>
        <taxon>Hyphomicrobiales</taxon>
        <taxon>Nitrobacteraceae</taxon>
        <taxon>Nitrobacter</taxon>
    </lineage>
</organism>
<dbReference type="Proteomes" id="UP000002531">
    <property type="component" value="Chromosome"/>
</dbReference>
<feature type="active site" description="Proton acceptor" evidence="5">
    <location>
        <position position="75"/>
    </location>
</feature>
<dbReference type="GO" id="GO:0005829">
    <property type="term" value="C:cytosol"/>
    <property type="evidence" value="ECO:0007669"/>
    <property type="project" value="TreeGrafter"/>
</dbReference>
<reference evidence="8 9" key="1">
    <citation type="journal article" date="2006" name="Appl. Environ. Microbiol.">
        <title>Genome sequence of the chemolithoautotrophic nitrite-oxidizing bacterium Nitrobacter winogradskyi Nb-255.</title>
        <authorList>
            <person name="Starkenburg S.R."/>
            <person name="Chain P.S."/>
            <person name="Sayavedra-Soto L.A."/>
            <person name="Hauser L."/>
            <person name="Land M.L."/>
            <person name="Larimer F.W."/>
            <person name="Malfatti S.A."/>
            <person name="Klotz M.G."/>
            <person name="Bottomley P.J."/>
            <person name="Arp D.J."/>
            <person name="Hickey W.J."/>
        </authorList>
    </citation>
    <scope>NUCLEOTIDE SEQUENCE [LARGE SCALE GENOMIC DNA]</scope>
    <source>
        <strain evidence="9">ATCC 25391 / DSM 10237 / CIP 104748 / NCIMB 11846 / Nb-255</strain>
    </source>
</reference>
<evidence type="ECO:0000256" key="1">
    <source>
        <dbReference type="ARBA" id="ARBA00001298"/>
    </source>
</evidence>
<keyword evidence="7 8" id="KW-0413">Isomerase</keyword>
<dbReference type="NCBIfam" id="TIGR01221">
    <property type="entry name" value="rmlC"/>
    <property type="match status" value="1"/>
</dbReference>
<accession>Q3SV78</accession>
<feature type="active site" description="Proton donor" evidence="5">
    <location>
        <position position="144"/>
    </location>
</feature>
<evidence type="ECO:0000313" key="8">
    <source>
        <dbReference type="EMBL" id="ABA03813.1"/>
    </source>
</evidence>
<evidence type="ECO:0000256" key="2">
    <source>
        <dbReference type="ARBA" id="ARBA00001997"/>
    </source>
</evidence>
<comment type="function">
    <text evidence="2 7">Catalyzes the epimerization of the C3' and C5'positions of dTDP-6-deoxy-D-xylo-4-hexulose, forming dTDP-6-deoxy-L-lyxo-4-hexulose.</text>
</comment>
<dbReference type="GO" id="GO:0000271">
    <property type="term" value="P:polysaccharide biosynthetic process"/>
    <property type="evidence" value="ECO:0007669"/>
    <property type="project" value="TreeGrafter"/>
</dbReference>
<dbReference type="InterPro" id="IPR011051">
    <property type="entry name" value="RmlC_Cupin_sf"/>
</dbReference>
<dbReference type="CDD" id="cd00438">
    <property type="entry name" value="cupin_RmlC"/>
    <property type="match status" value="1"/>
</dbReference>
<dbReference type="eggNOG" id="COG1898">
    <property type="taxonomic scope" value="Bacteria"/>
</dbReference>
<name>Q3SV78_NITWN</name>
<dbReference type="AlphaFoldDB" id="Q3SV78"/>
<dbReference type="PANTHER" id="PTHR21047:SF2">
    <property type="entry name" value="THYMIDINE DIPHOSPHO-4-KETO-RHAMNOSE 3,5-EPIMERASE"/>
    <property type="match status" value="1"/>
</dbReference>
<comment type="subunit">
    <text evidence="7">Homodimer.</text>
</comment>
<dbReference type="STRING" id="323098.Nwi_0546"/>
<dbReference type="PANTHER" id="PTHR21047">
    <property type="entry name" value="DTDP-6-DEOXY-D-GLUCOSE-3,5 EPIMERASE"/>
    <property type="match status" value="1"/>
</dbReference>
<dbReference type="SUPFAM" id="SSF51182">
    <property type="entry name" value="RmlC-like cupins"/>
    <property type="match status" value="1"/>
</dbReference>
<sequence>MRRRHELTNAKKLKMNVIQTEVPEVVIFEPRLFGDQRGFFLETYQFPRYAEHGVTRPFVQDNLSRSARGVLRGLHLQNPSPQGKLVTVLRGKVLDVAVDVRAGSPNFGRHVAVELSEENRRQLWVPRGFAHGFVVLSETADFFYKCDDLYSPKNELSIRWNDPTIGIDWGVETPSLSAKDADAPLLADVKNFPIHGQV</sequence>
<dbReference type="HOGENOM" id="CLU_090940_1_1_5"/>
<gene>
    <name evidence="8" type="ordered locus">Nwi_0546</name>
</gene>
<dbReference type="Pfam" id="PF00908">
    <property type="entry name" value="dTDP_sugar_isom"/>
    <property type="match status" value="1"/>
</dbReference>
<comment type="catalytic activity">
    <reaction evidence="1 7">
        <text>dTDP-4-dehydro-6-deoxy-alpha-D-glucose = dTDP-4-dehydro-beta-L-rhamnose</text>
        <dbReference type="Rhea" id="RHEA:16969"/>
        <dbReference type="ChEBI" id="CHEBI:57649"/>
        <dbReference type="ChEBI" id="CHEBI:62830"/>
        <dbReference type="EC" id="5.1.3.13"/>
    </reaction>
</comment>
<dbReference type="Gene3D" id="2.60.120.10">
    <property type="entry name" value="Jelly Rolls"/>
    <property type="match status" value="1"/>
</dbReference>
<dbReference type="KEGG" id="nwi:Nwi_0546"/>
<comment type="similarity">
    <text evidence="7">Belongs to the dTDP-4-dehydrorhamnose 3,5-epimerase family.</text>
</comment>
<evidence type="ECO:0000256" key="6">
    <source>
        <dbReference type="PIRSR" id="PIRSR600888-3"/>
    </source>
</evidence>
<dbReference type="EMBL" id="CP000115">
    <property type="protein sequence ID" value="ABA03813.1"/>
    <property type="molecule type" value="Genomic_DNA"/>
</dbReference>
<evidence type="ECO:0000256" key="4">
    <source>
        <dbReference type="ARBA" id="ARBA00019595"/>
    </source>
</evidence>
<dbReference type="GO" id="GO:0019305">
    <property type="term" value="P:dTDP-rhamnose biosynthetic process"/>
    <property type="evidence" value="ECO:0007669"/>
    <property type="project" value="UniProtKB-UniRule"/>
</dbReference>